<feature type="non-terminal residue" evidence="1">
    <location>
        <position position="1444"/>
    </location>
</feature>
<keyword evidence="2" id="KW-1185">Reference proteome</keyword>
<feature type="non-terminal residue" evidence="1">
    <location>
        <position position="1"/>
    </location>
</feature>
<comment type="caution">
    <text evidence="1">The sequence shown here is derived from an EMBL/GenBank/DDBJ whole genome shotgun (WGS) entry which is preliminary data.</text>
</comment>
<dbReference type="InterPro" id="IPR015947">
    <property type="entry name" value="PUA-like_sf"/>
</dbReference>
<dbReference type="SUPFAM" id="SSF52540">
    <property type="entry name" value="P-loop containing nucleoside triphosphate hydrolases"/>
    <property type="match status" value="1"/>
</dbReference>
<accession>A0ABP0IWE4</accession>
<organism evidence="1 2">
    <name type="scientific">Durusdinium trenchii</name>
    <dbReference type="NCBI Taxonomy" id="1381693"/>
    <lineage>
        <taxon>Eukaryota</taxon>
        <taxon>Sar</taxon>
        <taxon>Alveolata</taxon>
        <taxon>Dinophyceae</taxon>
        <taxon>Suessiales</taxon>
        <taxon>Symbiodiniaceae</taxon>
        <taxon>Durusdinium</taxon>
    </lineage>
</organism>
<dbReference type="EMBL" id="CAXAMM010005198">
    <property type="protein sequence ID" value="CAK9006404.1"/>
    <property type="molecule type" value="Genomic_DNA"/>
</dbReference>
<protein>
    <recommendedName>
        <fullName evidence="3">ATP-dependent DNA helicase</fullName>
    </recommendedName>
</protein>
<dbReference type="Pfam" id="PF13604">
    <property type="entry name" value="AAA_30"/>
    <property type="match status" value="1"/>
</dbReference>
<reference evidence="1 2" key="1">
    <citation type="submission" date="2024-02" db="EMBL/GenBank/DDBJ databases">
        <authorList>
            <person name="Chen Y."/>
            <person name="Shah S."/>
            <person name="Dougan E. K."/>
            <person name="Thang M."/>
            <person name="Chan C."/>
        </authorList>
    </citation>
    <scope>NUCLEOTIDE SEQUENCE [LARGE SCALE GENOMIC DNA]</scope>
</reference>
<dbReference type="Gene3D" id="2.30.130.30">
    <property type="entry name" value="Hypothetical protein"/>
    <property type="match status" value="1"/>
</dbReference>
<gene>
    <name evidence="1" type="ORF">SCF082_LOCUS9003</name>
</gene>
<evidence type="ECO:0000313" key="1">
    <source>
        <dbReference type="EMBL" id="CAK9006404.1"/>
    </source>
</evidence>
<dbReference type="Proteomes" id="UP001642464">
    <property type="component" value="Unassembled WGS sequence"/>
</dbReference>
<name>A0ABP0IWE4_9DINO</name>
<sequence length="1444" mass="162190">VRQGSQGGHKFCQGLDGASCIFGANGARARPHGPRQCLFCDVKRLNDSFLEPSSSVALLKRYGRLTAAGQLLALERVEDPGPAPAAKARSSQRPATVEGKLAQAKVAWQDALASRSCLEQATVTEAEYRSTVVEDRNKALNMMLIPHERLPKNAEVQNTDPLPRAVANPLSEKLQVWCEYNSWHICSTCQRLQPRELTVEGLEGVLSPWCPKSKCVFCRNMRSVPSFDVEVEVLQHLPAVVLQALSPVEANYGPHQVSKDRFGRGNGYRVHAAMVTFSWHAQTVAERVQALQAPVHKASAERALAWLLQNSGDGPDQTAYGAFCQEQETFVNKYPQAEARQRKRWLRFIESEGLECALWPHIFTQRKQCLTWARQQSSSRQARGAHRTTLWERAFPEPLVNVEEEAPPDVAGTKRSYMALLFSPVLDVSLSYEILHFTYDLNLWTDLGSKKNLHSGVPLRLMLKNHSFSREYWLDMHRAVVDLVRQKGYPPVFSTHSPFEWSFPNHVHVLDAMTKARRGRLQHPIMEALHQAHVLLQVGKHVVSGQNQEKKRAAHSFEHQLLQRQKEDGSLVALSTFLRLEFQDGKRRAVSQSYHGSGRVHIHQLDFVSRRSRVEDLKALQLDKAISASLEHVPPSVQAFAAASQTDDKAKTPWAVERRSNQFDDEQEAYVFFHSEEDHRRGVRGFFPTVMEVTKCHQDVQVEAAGQQNYAAYTAKYAPKFSDAFHDELLNDDTDGNSVAASILSRYHPCIPEMTLQLCGSMFHQWHISTHSRGRRSFVVPLLTAADFPKEVQLYQTCSWRDESMSLLDFLRKSNDAGEVAGWLKEAWQEASTELDLPQFANQYIMEGEKVVACTFNSRLKDRFYGQWLLMNIPFRDPWQLWNEDIVARVPPTDACLALCLTCDHPAAQAMWHDPAAIENDMLVEGRTQLYRKMVLDHVATQQSLIDQYVAGTLPLPPVVESQQQPQVQNVAKEFSLRIQKRYLAQIEAQRKTVEGRLCMGTAAKIGQGDTIYFEHVARTVEAVEHYESFAAMLESVGFENAIPDAADFEEALAVYHSFPNYERLAAEHGVVALWLQEPTALLPEDPQQGTPLWNHEQQFWLARMAADLDRAVVAHSAASEGDLDEAREAAFAQNKFQVLEGPPGTGKTSVAIEAVRRAVQSGVKCLWAVFTAQLAARMKDKLPAEVVVETCHAAFGLDMDLSECGYNLAAYGLVIVDEFSQLQAQHLHHLNTLRANVSNCVAMGLVGDPFQCAGFGSERIWATPLWKSATVQTHLHQVYRCKDPDFQKILSALRTAKPHSTNRGGALTVPRIMAGRRAWRGHWPQESDLARLLRKHPDTTFMAISRRGTAHLATLAMRVLFANAAPIATLKGDVESNPDNYTDDGALKAIRDLEPWSIACFVGMKVFFTKNVDKDRDFVNGMQATIESFNHRSKALIVVTQTG</sequence>
<evidence type="ECO:0000313" key="2">
    <source>
        <dbReference type="Proteomes" id="UP001642464"/>
    </source>
</evidence>
<proteinExistence type="predicted"/>
<dbReference type="SUPFAM" id="SSF88697">
    <property type="entry name" value="PUA domain-like"/>
    <property type="match status" value="1"/>
</dbReference>
<dbReference type="Gene3D" id="3.40.50.300">
    <property type="entry name" value="P-loop containing nucleotide triphosphate hydrolases"/>
    <property type="match status" value="1"/>
</dbReference>
<dbReference type="InterPro" id="IPR027417">
    <property type="entry name" value="P-loop_NTPase"/>
</dbReference>
<evidence type="ECO:0008006" key="3">
    <source>
        <dbReference type="Google" id="ProtNLM"/>
    </source>
</evidence>